<accession>A0ABW1VIY4</accession>
<evidence type="ECO:0000313" key="2">
    <source>
        <dbReference type="EMBL" id="MFC6361086.1"/>
    </source>
</evidence>
<reference evidence="3" key="1">
    <citation type="journal article" date="2019" name="Int. J. Syst. Evol. Microbiol.">
        <title>The Global Catalogue of Microorganisms (GCM) 10K type strain sequencing project: providing services to taxonomists for standard genome sequencing and annotation.</title>
        <authorList>
            <consortium name="The Broad Institute Genomics Platform"/>
            <consortium name="The Broad Institute Genome Sequencing Center for Infectious Disease"/>
            <person name="Wu L."/>
            <person name="Ma J."/>
        </authorList>
    </citation>
    <scope>NUCLEOTIDE SEQUENCE [LARGE SCALE GENOMIC DNA]</scope>
    <source>
        <strain evidence="3">CGMCC 4.1530</strain>
    </source>
</reference>
<dbReference type="Pfam" id="PF15940">
    <property type="entry name" value="YjcB"/>
    <property type="match status" value="1"/>
</dbReference>
<proteinExistence type="predicted"/>
<keyword evidence="3" id="KW-1185">Reference proteome</keyword>
<feature type="transmembrane region" description="Helical" evidence="1">
    <location>
        <begin position="37"/>
        <end position="61"/>
    </location>
</feature>
<protein>
    <submittedName>
        <fullName evidence="2">YjcB family protein</fullName>
    </submittedName>
</protein>
<evidence type="ECO:0000313" key="3">
    <source>
        <dbReference type="Proteomes" id="UP001596215"/>
    </source>
</evidence>
<name>A0ABW1VIY4_9GAMM</name>
<sequence length="93" mass="10294">MATLTANFLIMRWGLLSALAMFLASSATIKCRRHHLTLFSVLCAGFGVIMSCWFVTGLMGIPFSAEQWHGFVSNAQDILTQVIKNTPSSWPDE</sequence>
<gene>
    <name evidence="2" type="ORF">ACFP73_03085</name>
</gene>
<keyword evidence="1" id="KW-0472">Membrane</keyword>
<dbReference type="EMBL" id="JBHSUC010000002">
    <property type="protein sequence ID" value="MFC6361086.1"/>
    <property type="molecule type" value="Genomic_DNA"/>
</dbReference>
<dbReference type="Proteomes" id="UP001596215">
    <property type="component" value="Unassembled WGS sequence"/>
</dbReference>
<organism evidence="2 3">
    <name type="scientific">Tatumella punctata</name>
    <dbReference type="NCBI Taxonomy" id="399969"/>
    <lineage>
        <taxon>Bacteria</taxon>
        <taxon>Pseudomonadati</taxon>
        <taxon>Pseudomonadota</taxon>
        <taxon>Gammaproteobacteria</taxon>
        <taxon>Enterobacterales</taxon>
        <taxon>Erwiniaceae</taxon>
        <taxon>Tatumella</taxon>
    </lineage>
</organism>
<dbReference type="RefSeq" id="WP_212707485.1">
    <property type="nucleotide sequence ID" value="NZ_BAAAFW010000050.1"/>
</dbReference>
<evidence type="ECO:0000256" key="1">
    <source>
        <dbReference type="SAM" id="Phobius"/>
    </source>
</evidence>
<dbReference type="InterPro" id="IPR016958">
    <property type="entry name" value="UCP030798"/>
</dbReference>
<comment type="caution">
    <text evidence="2">The sequence shown here is derived from an EMBL/GenBank/DDBJ whole genome shotgun (WGS) entry which is preliminary data.</text>
</comment>
<keyword evidence="1" id="KW-0812">Transmembrane</keyword>
<keyword evidence="1" id="KW-1133">Transmembrane helix</keyword>